<dbReference type="PANTHER" id="PTHR35813:SF1">
    <property type="entry name" value="INNER MEMBRANE PROTEIN YBAN"/>
    <property type="match status" value="1"/>
</dbReference>
<dbReference type="AlphaFoldDB" id="A0A0A0EQW9"/>
<dbReference type="PIRSF" id="PIRSF016789">
    <property type="entry name" value="DUF454"/>
    <property type="match status" value="1"/>
</dbReference>
<dbReference type="STRING" id="1122185.N792_00920"/>
<comment type="subcellular location">
    <subcellularLocation>
        <location evidence="1">Cell inner membrane</location>
        <topology evidence="1">Multi-pass membrane protein</topology>
    </subcellularLocation>
</comment>
<name>A0A0A0EQW9_9GAMM</name>
<sequence length="134" mass="14773">MPDLPPPPAPRPGRLRWVWWLVAYLALGLGVVGVVVPGLPTVPFVLLSAYAAARGSQRLHDRLQAHRVFGPMIRDWQRFGAVARRAKWLASGSMAVCAAILFLTAPRWWMAATGTAIMAVVALWLWLRPEPAQS</sequence>
<dbReference type="RefSeq" id="WP_036191597.1">
    <property type="nucleotide sequence ID" value="NZ_AVPS01000001.1"/>
</dbReference>
<evidence type="ECO:0000256" key="1">
    <source>
        <dbReference type="PIRNR" id="PIRNR016789"/>
    </source>
</evidence>
<dbReference type="OrthoDB" id="9816293at2"/>
<dbReference type="PANTHER" id="PTHR35813">
    <property type="entry name" value="INNER MEMBRANE PROTEIN YBAN"/>
    <property type="match status" value="1"/>
</dbReference>
<keyword evidence="1 2" id="KW-0472">Membrane</keyword>
<keyword evidence="1" id="KW-0997">Cell inner membrane</keyword>
<accession>A0A0A0EQW9</accession>
<dbReference type="Pfam" id="PF04304">
    <property type="entry name" value="DUF454"/>
    <property type="match status" value="1"/>
</dbReference>
<keyword evidence="2" id="KW-0812">Transmembrane</keyword>
<proteinExistence type="predicted"/>
<feature type="transmembrane region" description="Helical" evidence="2">
    <location>
        <begin position="109"/>
        <end position="127"/>
    </location>
</feature>
<reference evidence="3 4" key="1">
    <citation type="submission" date="2013-08" db="EMBL/GenBank/DDBJ databases">
        <title>Genome sequencing of Lysobacter.</title>
        <authorList>
            <person name="Zhang S."/>
            <person name="Wang G."/>
        </authorList>
    </citation>
    <scope>NUCLEOTIDE SEQUENCE [LARGE SCALE GENOMIC DNA]</scope>
    <source>
        <strain evidence="3 4">Ko07</strain>
    </source>
</reference>
<evidence type="ECO:0000256" key="2">
    <source>
        <dbReference type="SAM" id="Phobius"/>
    </source>
</evidence>
<keyword evidence="4" id="KW-1185">Reference proteome</keyword>
<dbReference type="eggNOG" id="COG2832">
    <property type="taxonomic scope" value="Bacteria"/>
</dbReference>
<dbReference type="GO" id="GO:0005886">
    <property type="term" value="C:plasma membrane"/>
    <property type="evidence" value="ECO:0007669"/>
    <property type="project" value="UniProtKB-SubCell"/>
</dbReference>
<feature type="transmembrane region" description="Helical" evidence="2">
    <location>
        <begin position="86"/>
        <end position="103"/>
    </location>
</feature>
<evidence type="ECO:0000313" key="4">
    <source>
        <dbReference type="Proteomes" id="UP000030017"/>
    </source>
</evidence>
<feature type="transmembrane region" description="Helical" evidence="2">
    <location>
        <begin position="20"/>
        <end position="53"/>
    </location>
</feature>
<gene>
    <name evidence="3" type="ORF">N792_00920</name>
</gene>
<dbReference type="InterPro" id="IPR007401">
    <property type="entry name" value="DUF454"/>
</dbReference>
<keyword evidence="1" id="KW-1003">Cell membrane</keyword>
<dbReference type="EMBL" id="AVPS01000001">
    <property type="protein sequence ID" value="KGM52834.1"/>
    <property type="molecule type" value="Genomic_DNA"/>
</dbReference>
<comment type="caution">
    <text evidence="3">The sequence shown here is derived from an EMBL/GenBank/DDBJ whole genome shotgun (WGS) entry which is preliminary data.</text>
</comment>
<dbReference type="Proteomes" id="UP000030017">
    <property type="component" value="Unassembled WGS sequence"/>
</dbReference>
<keyword evidence="2" id="KW-1133">Transmembrane helix</keyword>
<protein>
    <recommendedName>
        <fullName evidence="1">Inner membrane protein</fullName>
    </recommendedName>
</protein>
<organism evidence="3 4">
    <name type="scientific">Lysobacter concretionis Ko07 = DSM 16239</name>
    <dbReference type="NCBI Taxonomy" id="1122185"/>
    <lineage>
        <taxon>Bacteria</taxon>
        <taxon>Pseudomonadati</taxon>
        <taxon>Pseudomonadota</taxon>
        <taxon>Gammaproteobacteria</taxon>
        <taxon>Lysobacterales</taxon>
        <taxon>Lysobacteraceae</taxon>
        <taxon>Novilysobacter</taxon>
    </lineage>
</organism>
<evidence type="ECO:0000313" key="3">
    <source>
        <dbReference type="EMBL" id="KGM52834.1"/>
    </source>
</evidence>